<dbReference type="Proteomes" id="UP000696280">
    <property type="component" value="Unassembled WGS sequence"/>
</dbReference>
<feature type="region of interest" description="Disordered" evidence="1">
    <location>
        <begin position="1"/>
        <end position="29"/>
    </location>
</feature>
<feature type="compositionally biased region" description="Low complexity" evidence="1">
    <location>
        <begin position="361"/>
        <end position="370"/>
    </location>
</feature>
<feature type="compositionally biased region" description="Acidic residues" evidence="1">
    <location>
        <begin position="518"/>
        <end position="531"/>
    </location>
</feature>
<organism evidence="3 4">
    <name type="scientific">Hymenoscyphus fraxineus</name>
    <dbReference type="NCBI Taxonomy" id="746836"/>
    <lineage>
        <taxon>Eukaryota</taxon>
        <taxon>Fungi</taxon>
        <taxon>Dikarya</taxon>
        <taxon>Ascomycota</taxon>
        <taxon>Pezizomycotina</taxon>
        <taxon>Leotiomycetes</taxon>
        <taxon>Helotiales</taxon>
        <taxon>Helotiaceae</taxon>
        <taxon>Hymenoscyphus</taxon>
    </lineage>
</organism>
<reference evidence="3" key="1">
    <citation type="submission" date="2021-07" db="EMBL/GenBank/DDBJ databases">
        <authorList>
            <person name="Durling M."/>
        </authorList>
    </citation>
    <scope>NUCLEOTIDE SEQUENCE</scope>
</reference>
<dbReference type="InterPro" id="IPR046985">
    <property type="entry name" value="IP5"/>
</dbReference>
<dbReference type="SMART" id="SM00128">
    <property type="entry name" value="IPPc"/>
    <property type="match status" value="1"/>
</dbReference>
<evidence type="ECO:0000313" key="3">
    <source>
        <dbReference type="EMBL" id="CAG8949431.1"/>
    </source>
</evidence>
<sequence length="1050" mass="117180">MATSARTSLDHDPVEVEPESTTSSPHSLSKAVLARRDEYTRKRKIKIKIGSWNVAACPGTDLDLESWFADGKGVDEQLSGITFSDDGYDRVESVAAQEARWNKTQSTAPLGDNGVIPGGEEIGLYVLGLQEVIDLSSITQVATRVYADPGPTNKWRKATENALPKGYVQIVEQQQAGLLLLIYAHPDVAPSISAVSTVCIPTGFLGFGFGTNKGAVVTRLLLGETTRMVFVNSHLASGSDPAHLDRRLWDVSKILQDTHFEPINWSGVLDDAREGFGNEDFGFWFGDLNFRLDGLPGKDIRRLLLLHTRGEYDPDQKSGYKIEKEIADYNAPVVVSTADSDDESDEDTSEPPKGKASDNTDASSLMSSLPDPDDFIQDASQDPTSIQATIDSLLPHDQLLRMQKEKKAFHEGWREGKICFLPTYKYDVGSMGMFDSSEKMRAPSWCDRILYRTRKDILEYEEKKRDEDLVKIRDEEMKARGIDQAGDEEDVLFNYDPEEDGGEPSPDKENPPSNTNNDYDEYDEYNEDETNQQDVVITKEGFVDSVHLDYYTSHQRILSSDHKPVDAVFSIEYDAVIPDLKAKIQQEVARELDRQENEGRPGITIVVEQLAGQVDNSSRTASGNSTAGVDFGNVAYLQRSSCTLTIANTSQVPATFAFVDRPNADDSETLAPSWLTVRFIGSETDESERADKDLKRDITLEPGDAVNVNLEVFVENLSLCQALNEETAHLDDILVLRVTDGRDHFLPIHGNWLQSCFGRSIDQLIRVPEGGVRALMPRRDGANGGPVNRGQPVCWSAPRELFKLTDAVEILTERVIADSNMIENAQIPMESTGWPFDDKSWLVKDDKARESARSHFLEALDSDKALLDSFPLDITSIEKLEITAEVLMKFLSSLTDGVVPEFLWKKLEADIISQTPNPLTDPEEVKSWVLDVLTASPNHNISFVFLTSMLARVSSELAPVPKYNWSQGKARSARSSMDTVRRSLSWRSARPASPPPEDPAILRREKVEKSFVDIWHQVIFKGPQGLKDKERRVVDERRRGILAPFLKVSR</sequence>
<comment type="caution">
    <text evidence="3">The sequence shown here is derived from an EMBL/GenBank/DDBJ whole genome shotgun (WGS) entry which is preliminary data.</text>
</comment>
<feature type="compositionally biased region" description="Acidic residues" evidence="1">
    <location>
        <begin position="339"/>
        <end position="349"/>
    </location>
</feature>
<feature type="region of interest" description="Disordered" evidence="1">
    <location>
        <begin position="337"/>
        <end position="379"/>
    </location>
</feature>
<dbReference type="PANTHER" id="PTHR11200">
    <property type="entry name" value="INOSITOL 5-PHOSPHATASE"/>
    <property type="match status" value="1"/>
</dbReference>
<dbReference type="InterPro" id="IPR013783">
    <property type="entry name" value="Ig-like_fold"/>
</dbReference>
<evidence type="ECO:0000259" key="2">
    <source>
        <dbReference type="SMART" id="SM00128"/>
    </source>
</evidence>
<dbReference type="SUPFAM" id="SSF56219">
    <property type="entry name" value="DNase I-like"/>
    <property type="match status" value="1"/>
</dbReference>
<feature type="region of interest" description="Disordered" evidence="1">
    <location>
        <begin position="480"/>
        <end position="532"/>
    </location>
</feature>
<dbReference type="InterPro" id="IPR000300">
    <property type="entry name" value="IPPc"/>
</dbReference>
<dbReference type="InterPro" id="IPR048869">
    <property type="entry name" value="OCRL-1_2_ASH"/>
</dbReference>
<protein>
    <recommendedName>
        <fullName evidence="2">Inositol polyphosphate-related phosphatase domain-containing protein</fullName>
    </recommendedName>
</protein>
<dbReference type="AlphaFoldDB" id="A0A9N9PK46"/>
<dbReference type="OrthoDB" id="7862313at2759"/>
<dbReference type="Pfam" id="PF22669">
    <property type="entry name" value="Exo_endo_phos2"/>
    <property type="match status" value="2"/>
</dbReference>
<dbReference type="Gene3D" id="2.60.40.10">
    <property type="entry name" value="Immunoglobulins"/>
    <property type="match status" value="1"/>
</dbReference>
<dbReference type="InterPro" id="IPR036691">
    <property type="entry name" value="Endo/exonu/phosph_ase_sf"/>
</dbReference>
<feature type="compositionally biased region" description="Acidic residues" evidence="1">
    <location>
        <begin position="485"/>
        <end position="502"/>
    </location>
</feature>
<accession>A0A9N9PK46</accession>
<dbReference type="GO" id="GO:0004439">
    <property type="term" value="F:phosphatidylinositol-4,5-bisphosphate 5-phosphatase activity"/>
    <property type="evidence" value="ECO:0007669"/>
    <property type="project" value="TreeGrafter"/>
</dbReference>
<evidence type="ECO:0000313" key="4">
    <source>
        <dbReference type="Proteomes" id="UP000696280"/>
    </source>
</evidence>
<name>A0A9N9PK46_9HELO</name>
<dbReference type="Gene3D" id="3.60.10.10">
    <property type="entry name" value="Endonuclease/exonuclease/phosphatase"/>
    <property type="match status" value="1"/>
</dbReference>
<dbReference type="Pfam" id="PF21310">
    <property type="entry name" value="OCRL-like_ASH"/>
    <property type="match status" value="1"/>
</dbReference>
<dbReference type="PANTHER" id="PTHR11200:SF300">
    <property type="entry name" value="TYPE II INOSITOL 1,4,5-TRISPHOSPHATE 5-PHOSPHATASE"/>
    <property type="match status" value="1"/>
</dbReference>
<dbReference type="EMBL" id="CAJVRL010000002">
    <property type="protein sequence ID" value="CAG8949431.1"/>
    <property type="molecule type" value="Genomic_DNA"/>
</dbReference>
<keyword evidence="4" id="KW-1185">Reference proteome</keyword>
<gene>
    <name evidence="3" type="ORF">HYFRA_00005060</name>
</gene>
<evidence type="ECO:0000256" key="1">
    <source>
        <dbReference type="SAM" id="MobiDB-lite"/>
    </source>
</evidence>
<proteinExistence type="predicted"/>
<dbReference type="GO" id="GO:0046856">
    <property type="term" value="P:phosphatidylinositol dephosphorylation"/>
    <property type="evidence" value="ECO:0007669"/>
    <property type="project" value="InterPro"/>
</dbReference>
<feature type="domain" description="Inositol polyphosphate-related phosphatase" evidence="2">
    <location>
        <begin position="43"/>
        <end position="478"/>
    </location>
</feature>